<comment type="subcellular location">
    <subcellularLocation>
        <location evidence="1">Cell membrane</location>
        <topology evidence="1">Single-pass type II membrane protein</topology>
    </subcellularLocation>
    <subcellularLocation>
        <location evidence="19">Membrane</location>
    </subcellularLocation>
</comment>
<dbReference type="GO" id="GO:1990573">
    <property type="term" value="P:potassium ion import across plasma membrane"/>
    <property type="evidence" value="ECO:0007669"/>
    <property type="project" value="TreeGrafter"/>
</dbReference>
<dbReference type="PANTHER" id="PTHR11523">
    <property type="entry name" value="SODIUM/POTASSIUM-DEPENDENT ATPASE BETA SUBUNIT"/>
    <property type="match status" value="1"/>
</dbReference>
<evidence type="ECO:0000256" key="2">
    <source>
        <dbReference type="ARBA" id="ARBA00005876"/>
    </source>
</evidence>
<sequence length="279" mass="31508">MAKEESKTFGQTLADWKQFIYNPRSGEVLGRTASSWALILLFYLVFYGFLAGLFTFTMWVMLQTLDDNVPKYRDRVSSPGLMISPKSDSGLDIDFRRSDPKSYKAYVDALDAFLQPYNDSTQGAKNVLCTPGLYREDDESKKKACQFNRTMLGQCSGIDDTSYGYSNGTPCVIVKMNRIIGLKPEGNPSINCTSKKDDGVQLLYFPDYGKIDLMYFPYYGKKVQATYAQPLVAVKITTSNATKEGIQFECKIHGSPNLKNSDDRDKFLGRITFKVQIRD</sequence>
<dbReference type="FunFam" id="1.20.5.170:FF:000068">
    <property type="entry name" value="Sodium/potassium-transporting ATPase subunit beta"/>
    <property type="match status" value="1"/>
</dbReference>
<evidence type="ECO:0000256" key="14">
    <source>
        <dbReference type="ARBA" id="ARBA00023157"/>
    </source>
</evidence>
<dbReference type="RefSeq" id="XP_030072535.1">
    <property type="nucleotide sequence ID" value="XM_030216675.1"/>
</dbReference>
<reference evidence="21" key="1">
    <citation type="submission" date="2025-08" db="UniProtKB">
        <authorList>
            <consortium name="RefSeq"/>
        </authorList>
    </citation>
    <scope>IDENTIFICATION</scope>
</reference>
<comment type="function">
    <text evidence="17">This is the non-catalytic component of the active enzyme, which catalyzes the hydrolysis of ATP coupled with the exchange of Na(+) and K(+) ions across the plasma membrane. The exact function of the beta-3 subunit is not known.</text>
</comment>
<keyword evidence="7 19" id="KW-0812">Transmembrane</keyword>
<dbReference type="InterPro" id="IPR038702">
    <property type="entry name" value="Na/K_ATPase_sub_beta_sf"/>
</dbReference>
<evidence type="ECO:0000256" key="18">
    <source>
        <dbReference type="ARBA" id="ARBA00038795"/>
    </source>
</evidence>
<evidence type="ECO:0000256" key="13">
    <source>
        <dbReference type="ARBA" id="ARBA00023136"/>
    </source>
</evidence>
<organism evidence="20 21">
    <name type="scientific">Microcaecilia unicolor</name>
    <dbReference type="NCBI Taxonomy" id="1415580"/>
    <lineage>
        <taxon>Eukaryota</taxon>
        <taxon>Metazoa</taxon>
        <taxon>Chordata</taxon>
        <taxon>Craniata</taxon>
        <taxon>Vertebrata</taxon>
        <taxon>Euteleostomi</taxon>
        <taxon>Amphibia</taxon>
        <taxon>Gymnophiona</taxon>
        <taxon>Siphonopidae</taxon>
        <taxon>Microcaecilia</taxon>
    </lineage>
</organism>
<evidence type="ECO:0000256" key="19">
    <source>
        <dbReference type="RuleBase" id="RU362099"/>
    </source>
</evidence>
<evidence type="ECO:0000313" key="20">
    <source>
        <dbReference type="Proteomes" id="UP000515156"/>
    </source>
</evidence>
<keyword evidence="12 19" id="KW-0406">Ion transport</keyword>
<dbReference type="AlphaFoldDB" id="A0A6P7ZAV3"/>
<keyword evidence="3 19" id="KW-0813">Transport</keyword>
<keyword evidence="10 19" id="KW-1133">Transmembrane helix</keyword>
<dbReference type="GO" id="GO:0030007">
    <property type="term" value="P:intracellular potassium ion homeostasis"/>
    <property type="evidence" value="ECO:0007669"/>
    <property type="project" value="TreeGrafter"/>
</dbReference>
<evidence type="ECO:0000256" key="12">
    <source>
        <dbReference type="ARBA" id="ARBA00023065"/>
    </source>
</evidence>
<dbReference type="FunFam" id="2.60.40.1660:FF:000005">
    <property type="entry name" value="Sodium/potassium-transporting ATPase subunit beta"/>
    <property type="match status" value="1"/>
</dbReference>
<dbReference type="PROSITE" id="PS00390">
    <property type="entry name" value="ATPASE_NA_K_BETA_1"/>
    <property type="match status" value="1"/>
</dbReference>
<keyword evidence="20" id="KW-1185">Reference proteome</keyword>
<dbReference type="CTD" id="483"/>
<keyword evidence="14" id="KW-1015">Disulfide bond</keyword>
<dbReference type="Proteomes" id="UP000515156">
    <property type="component" value="Chromosome 10"/>
</dbReference>
<dbReference type="Gene3D" id="2.60.40.1660">
    <property type="entry name" value="Na, k-atpase alpha subunit"/>
    <property type="match status" value="1"/>
</dbReference>
<evidence type="ECO:0000256" key="16">
    <source>
        <dbReference type="ARBA" id="ARBA00023201"/>
    </source>
</evidence>
<dbReference type="PANTHER" id="PTHR11523:SF47">
    <property type="entry name" value="SODIUM_POTASSIUM-TRANSPORTING ATPASE SUBUNIT BETA-3"/>
    <property type="match status" value="1"/>
</dbReference>
<dbReference type="InterPro" id="IPR000402">
    <property type="entry name" value="Na/K_ATPase_sub_beta"/>
</dbReference>
<keyword evidence="13 19" id="KW-0472">Membrane</keyword>
<evidence type="ECO:0000256" key="11">
    <source>
        <dbReference type="ARBA" id="ARBA00023053"/>
    </source>
</evidence>
<dbReference type="GO" id="GO:0001671">
    <property type="term" value="F:ATPase activator activity"/>
    <property type="evidence" value="ECO:0007669"/>
    <property type="project" value="TreeGrafter"/>
</dbReference>
<dbReference type="PROSITE" id="PS00391">
    <property type="entry name" value="ATPASE_NA_K_BETA_2"/>
    <property type="match status" value="1"/>
</dbReference>
<dbReference type="GO" id="GO:0006883">
    <property type="term" value="P:intracellular sodium ion homeostasis"/>
    <property type="evidence" value="ECO:0007669"/>
    <property type="project" value="TreeGrafter"/>
</dbReference>
<proteinExistence type="inferred from homology"/>
<keyword evidence="6" id="KW-0740">Sodium/potassium transport</keyword>
<evidence type="ECO:0000256" key="1">
    <source>
        <dbReference type="ARBA" id="ARBA00004401"/>
    </source>
</evidence>
<protein>
    <recommendedName>
        <fullName evidence="19">Sodium/potassium-transporting ATPase subunit beta</fullName>
    </recommendedName>
</protein>
<evidence type="ECO:0000256" key="7">
    <source>
        <dbReference type="ARBA" id="ARBA00022692"/>
    </source>
</evidence>
<dbReference type="GO" id="GO:0005890">
    <property type="term" value="C:sodium:potassium-exchanging ATPase complex"/>
    <property type="evidence" value="ECO:0007669"/>
    <property type="project" value="InterPro"/>
</dbReference>
<accession>A0A6P7ZAV3</accession>
<evidence type="ECO:0000256" key="10">
    <source>
        <dbReference type="ARBA" id="ARBA00022989"/>
    </source>
</evidence>
<evidence type="ECO:0000256" key="17">
    <source>
        <dbReference type="ARBA" id="ARBA00037667"/>
    </source>
</evidence>
<dbReference type="KEGG" id="muo:115478983"/>
<evidence type="ECO:0000256" key="8">
    <source>
        <dbReference type="ARBA" id="ARBA00022958"/>
    </source>
</evidence>
<dbReference type="Pfam" id="PF00287">
    <property type="entry name" value="Na_K-ATPase"/>
    <property type="match status" value="1"/>
</dbReference>
<evidence type="ECO:0000256" key="15">
    <source>
        <dbReference type="ARBA" id="ARBA00023180"/>
    </source>
</evidence>
<evidence type="ECO:0000256" key="5">
    <source>
        <dbReference type="ARBA" id="ARBA00022538"/>
    </source>
</evidence>
<keyword evidence="9" id="KW-0735">Signal-anchor</keyword>
<evidence type="ECO:0000256" key="6">
    <source>
        <dbReference type="ARBA" id="ARBA00022607"/>
    </source>
</evidence>
<comment type="similarity">
    <text evidence="2 19">Belongs to the X(+)/potassium ATPases subunit beta family.</text>
</comment>
<keyword evidence="4" id="KW-1003">Cell membrane</keyword>
<dbReference type="GeneID" id="115478983"/>
<evidence type="ECO:0000256" key="3">
    <source>
        <dbReference type="ARBA" id="ARBA00022448"/>
    </source>
</evidence>
<keyword evidence="11" id="KW-0915">Sodium</keyword>
<name>A0A6P7ZAV3_9AMPH</name>
<dbReference type="InParanoid" id="A0A6P7ZAV3"/>
<comment type="subunit">
    <text evidence="18">The sodium/potassium-transporting ATPase is composed of a catalytic alpha subunit, an auxiliary non-catalytic beta subunit and an additional regulatory subunit.</text>
</comment>
<evidence type="ECO:0000256" key="4">
    <source>
        <dbReference type="ARBA" id="ARBA00022475"/>
    </source>
</evidence>
<evidence type="ECO:0000313" key="21">
    <source>
        <dbReference type="RefSeq" id="XP_030072535.1"/>
    </source>
</evidence>
<feature type="transmembrane region" description="Helical" evidence="19">
    <location>
        <begin position="36"/>
        <end position="62"/>
    </location>
</feature>
<keyword evidence="5" id="KW-0633">Potassium transport</keyword>
<dbReference type="GO" id="GO:0036376">
    <property type="term" value="P:sodium ion export across plasma membrane"/>
    <property type="evidence" value="ECO:0007669"/>
    <property type="project" value="TreeGrafter"/>
</dbReference>
<dbReference type="OrthoDB" id="5912413at2759"/>
<keyword evidence="16" id="KW-0739">Sodium transport</keyword>
<evidence type="ECO:0000256" key="9">
    <source>
        <dbReference type="ARBA" id="ARBA00022968"/>
    </source>
</evidence>
<keyword evidence="8" id="KW-0630">Potassium</keyword>
<keyword evidence="15" id="KW-0325">Glycoprotein</keyword>
<gene>
    <name evidence="21" type="primary">ATP1B3</name>
</gene>
<dbReference type="FunCoup" id="A0A6P7ZAV3">
    <property type="interactions" value="1505"/>
</dbReference>
<dbReference type="NCBIfam" id="TIGR01107">
    <property type="entry name" value="Na_K_ATPase_bet"/>
    <property type="match status" value="1"/>
</dbReference>